<dbReference type="PANTHER" id="PTHR32039:SF7">
    <property type="entry name" value="COMPETENCE PROTEIN COMM"/>
    <property type="match status" value="1"/>
</dbReference>
<dbReference type="InterPro" id="IPR003593">
    <property type="entry name" value="AAA+_ATPase"/>
</dbReference>
<keyword evidence="5" id="KW-0645">Protease</keyword>
<keyword evidence="5" id="KW-0378">Hydrolase</keyword>
<dbReference type="NCBIfam" id="TIGR00368">
    <property type="entry name" value="YifB family Mg chelatase-like AAA ATPase"/>
    <property type="match status" value="1"/>
</dbReference>
<dbReference type="SUPFAM" id="SSF54211">
    <property type="entry name" value="Ribosomal protein S5 domain 2-like"/>
    <property type="match status" value="1"/>
</dbReference>
<proteinExistence type="inferred from homology"/>
<evidence type="ECO:0000256" key="1">
    <source>
        <dbReference type="ARBA" id="ARBA00006354"/>
    </source>
</evidence>
<dbReference type="InterPro" id="IPR027417">
    <property type="entry name" value="P-loop_NTPase"/>
</dbReference>
<dbReference type="GO" id="GO:0008233">
    <property type="term" value="F:peptidase activity"/>
    <property type="evidence" value="ECO:0007669"/>
    <property type="project" value="UniProtKB-KW"/>
</dbReference>
<dbReference type="RefSeq" id="WP_189478097.1">
    <property type="nucleotide sequence ID" value="NZ_BMYM01000002.1"/>
</dbReference>
<evidence type="ECO:0000313" key="5">
    <source>
        <dbReference type="EMBL" id="GHD36419.1"/>
    </source>
</evidence>
<dbReference type="Pfam" id="PF01078">
    <property type="entry name" value="Mg_chelatase"/>
    <property type="match status" value="1"/>
</dbReference>
<evidence type="ECO:0000259" key="4">
    <source>
        <dbReference type="PROSITE" id="PS50051"/>
    </source>
</evidence>
<dbReference type="NCBIfam" id="NF007365">
    <property type="entry name" value="PRK09862.1"/>
    <property type="match status" value="1"/>
</dbReference>
<dbReference type="InterPro" id="IPR001208">
    <property type="entry name" value="MCM_dom"/>
</dbReference>
<keyword evidence="6" id="KW-1185">Reference proteome</keyword>
<dbReference type="Pfam" id="PF13541">
    <property type="entry name" value="ChlI"/>
    <property type="match status" value="1"/>
</dbReference>
<dbReference type="PROSITE" id="PS50051">
    <property type="entry name" value="MCM_2"/>
    <property type="match status" value="1"/>
</dbReference>
<dbReference type="GO" id="GO:0005524">
    <property type="term" value="F:ATP binding"/>
    <property type="evidence" value="ECO:0007669"/>
    <property type="project" value="UniProtKB-KW"/>
</dbReference>
<accession>A0A918XKN3</accession>
<dbReference type="SMART" id="SM00382">
    <property type="entry name" value="AAA"/>
    <property type="match status" value="1"/>
</dbReference>
<dbReference type="InterPro" id="IPR014721">
    <property type="entry name" value="Ribsml_uS5_D2-typ_fold_subgr"/>
</dbReference>
<keyword evidence="2" id="KW-0547">Nucleotide-binding</keyword>
<dbReference type="InterPro" id="IPR025158">
    <property type="entry name" value="Mg_chelat-rel_C"/>
</dbReference>
<comment type="caution">
    <text evidence="5">The sequence shown here is derived from an EMBL/GenBank/DDBJ whole genome shotgun (WGS) entry which is preliminary data.</text>
</comment>
<dbReference type="PANTHER" id="PTHR32039">
    <property type="entry name" value="MAGNESIUM-CHELATASE SUBUNIT CHLI"/>
    <property type="match status" value="1"/>
</dbReference>
<sequence length="501" mass="53275">MEFATVRSRAECGLQSPPVTVEVHLANGLPAFNMVGMPETAVKESKDRVRSALVNSHFSFPDRRITVNLAPADLPKTGSRFDLPIALGILAASGQLPAETLQKRECFGELALDGGIRAVRGLLPGVLAAAADGMAAVIPADEHNLGVLASRAKLEPATNLLNLCASLKGLAPFAPLKRTQTSVLNTAASDMADVVGQAVAKRALEIAAAGRHNVLFFGPPGTGKSMLASRLPGLLSPPSEEDYLTSIALHDLAQMTPTRPGLPPFRSPHHSASAAALVGGGAVPRPGEASLAHGGVLFLDELPEFQRPVLEALREPMENGEITVSRARFKFRFPARFQLVAAMNPCPCGYAGDEERHCRCTPEQVARYQQRVSGPLLDRIDLHVGVTRPPAQQLLTTQSQAESSAEVKARVDSALAHQLARQGSPNAQLTPDALLQHCQLLTSDAQWLQSAADSLALSGRALHRTLRVARTIADLAGADSVERSQLAEALSYRRAPAEPHR</sequence>
<dbReference type="AlphaFoldDB" id="A0A918XKN3"/>
<dbReference type="InterPro" id="IPR020568">
    <property type="entry name" value="Ribosomal_Su5_D2-typ_SF"/>
</dbReference>
<reference evidence="5" key="2">
    <citation type="submission" date="2020-09" db="EMBL/GenBank/DDBJ databases">
        <authorList>
            <person name="Sun Q."/>
            <person name="Kim S."/>
        </authorList>
    </citation>
    <scope>NUCLEOTIDE SEQUENCE</scope>
    <source>
        <strain evidence="5">KCTC 23430</strain>
    </source>
</reference>
<dbReference type="GO" id="GO:0006508">
    <property type="term" value="P:proteolysis"/>
    <property type="evidence" value="ECO:0007669"/>
    <property type="project" value="UniProtKB-KW"/>
</dbReference>
<dbReference type="PRINTS" id="PR01657">
    <property type="entry name" value="MCMFAMILY"/>
</dbReference>
<dbReference type="InterPro" id="IPR045006">
    <property type="entry name" value="CHLI-like"/>
</dbReference>
<evidence type="ECO:0000256" key="3">
    <source>
        <dbReference type="ARBA" id="ARBA00022840"/>
    </source>
</evidence>
<dbReference type="SUPFAM" id="SSF52540">
    <property type="entry name" value="P-loop containing nucleoside triphosphate hydrolases"/>
    <property type="match status" value="1"/>
</dbReference>
<name>A0A918XKN3_9GAMM</name>
<dbReference type="EMBL" id="BMYM01000002">
    <property type="protein sequence ID" value="GHD36419.1"/>
    <property type="molecule type" value="Genomic_DNA"/>
</dbReference>
<dbReference type="Gene3D" id="3.40.50.300">
    <property type="entry name" value="P-loop containing nucleotide triphosphate hydrolases"/>
    <property type="match status" value="1"/>
</dbReference>
<keyword evidence="3" id="KW-0067">ATP-binding</keyword>
<evidence type="ECO:0000313" key="6">
    <source>
        <dbReference type="Proteomes" id="UP000644693"/>
    </source>
</evidence>
<dbReference type="Pfam" id="PF13335">
    <property type="entry name" value="Mg_chelatase_C"/>
    <property type="match status" value="1"/>
</dbReference>
<dbReference type="Gene3D" id="3.30.230.10">
    <property type="match status" value="1"/>
</dbReference>
<reference evidence="5" key="1">
    <citation type="journal article" date="2014" name="Int. J. Syst. Evol. Microbiol.">
        <title>Complete genome sequence of Corynebacterium casei LMG S-19264T (=DSM 44701T), isolated from a smear-ripened cheese.</title>
        <authorList>
            <consortium name="US DOE Joint Genome Institute (JGI-PGF)"/>
            <person name="Walter F."/>
            <person name="Albersmeier A."/>
            <person name="Kalinowski J."/>
            <person name="Ruckert C."/>
        </authorList>
    </citation>
    <scope>NUCLEOTIDE SEQUENCE</scope>
    <source>
        <strain evidence="5">KCTC 23430</strain>
    </source>
</reference>
<feature type="domain" description="MCM C-terminal AAA(+) ATPase" evidence="4">
    <location>
        <begin position="287"/>
        <end position="382"/>
    </location>
</feature>
<comment type="similarity">
    <text evidence="1">Belongs to the Mg-chelatase subunits D/I family. ComM subfamily.</text>
</comment>
<dbReference type="Proteomes" id="UP000644693">
    <property type="component" value="Unassembled WGS sequence"/>
</dbReference>
<dbReference type="InterPro" id="IPR004482">
    <property type="entry name" value="Mg_chelat-rel"/>
</dbReference>
<dbReference type="GO" id="GO:0003677">
    <property type="term" value="F:DNA binding"/>
    <property type="evidence" value="ECO:0007669"/>
    <property type="project" value="InterPro"/>
</dbReference>
<protein>
    <submittedName>
        <fullName evidence="5">ATP-dependent protease</fullName>
    </submittedName>
</protein>
<gene>
    <name evidence="5" type="ORF">GCM10007053_24820</name>
</gene>
<organism evidence="5 6">
    <name type="scientific">Parahalioglobus pacificus</name>
    <dbReference type="NCBI Taxonomy" id="930806"/>
    <lineage>
        <taxon>Bacteria</taxon>
        <taxon>Pseudomonadati</taxon>
        <taxon>Pseudomonadota</taxon>
        <taxon>Gammaproteobacteria</taxon>
        <taxon>Cellvibrionales</taxon>
        <taxon>Halieaceae</taxon>
        <taxon>Parahalioglobus</taxon>
    </lineage>
</organism>
<dbReference type="InterPro" id="IPR000523">
    <property type="entry name" value="Mg_chelatse_chII-like_cat_dom"/>
</dbReference>
<evidence type="ECO:0000256" key="2">
    <source>
        <dbReference type="ARBA" id="ARBA00022741"/>
    </source>
</evidence>